<dbReference type="InterPro" id="IPR002921">
    <property type="entry name" value="Fungal_lipase-type"/>
</dbReference>
<dbReference type="Gene3D" id="1.10.238.10">
    <property type="entry name" value="EF-hand"/>
    <property type="match status" value="1"/>
</dbReference>
<dbReference type="Gene3D" id="3.40.1090.10">
    <property type="entry name" value="Cytosolic phospholipase A2 catalytic domain"/>
    <property type="match status" value="1"/>
</dbReference>
<evidence type="ECO:0000313" key="3">
    <source>
        <dbReference type="Proteomes" id="UP000037460"/>
    </source>
</evidence>
<dbReference type="PANTHER" id="PTHR45856">
    <property type="entry name" value="ALPHA/BETA-HYDROLASES SUPERFAMILY PROTEIN"/>
    <property type="match status" value="1"/>
</dbReference>
<evidence type="ECO:0000313" key="2">
    <source>
        <dbReference type="EMBL" id="KOO26579.1"/>
    </source>
</evidence>
<dbReference type="InterPro" id="IPR011992">
    <property type="entry name" value="EF-hand-dom_pair"/>
</dbReference>
<dbReference type="InterPro" id="IPR051218">
    <property type="entry name" value="Sec_MonoDiacylglyc_Lipase"/>
</dbReference>
<dbReference type="Proteomes" id="UP000037460">
    <property type="component" value="Unassembled WGS sequence"/>
</dbReference>
<dbReference type="Gene3D" id="3.40.50.1820">
    <property type="entry name" value="alpha/beta hydrolase"/>
    <property type="match status" value="1"/>
</dbReference>
<dbReference type="SUPFAM" id="SSF52151">
    <property type="entry name" value="FabD/lysophospholipase-like"/>
    <property type="match status" value="1"/>
</dbReference>
<gene>
    <name evidence="2" type="ORF">Ctob_001213</name>
</gene>
<dbReference type="EMBL" id="JWZX01002833">
    <property type="protein sequence ID" value="KOO26579.1"/>
    <property type="molecule type" value="Genomic_DNA"/>
</dbReference>
<name>A0A0M0JJ25_9EUKA</name>
<dbReference type="OrthoDB" id="4084751at2759"/>
<reference evidence="3" key="1">
    <citation type="journal article" date="2015" name="PLoS Genet.">
        <title>Genome Sequence and Transcriptome Analyses of Chrysochromulina tobin: Metabolic Tools for Enhanced Algal Fitness in the Prominent Order Prymnesiales (Haptophyceae).</title>
        <authorList>
            <person name="Hovde B.T."/>
            <person name="Deodato C.R."/>
            <person name="Hunsperger H.M."/>
            <person name="Ryken S.A."/>
            <person name="Yost W."/>
            <person name="Jha R.K."/>
            <person name="Patterson J."/>
            <person name="Monnat R.J. Jr."/>
            <person name="Barlow S.B."/>
            <person name="Starkenburg S.R."/>
            <person name="Cattolico R.A."/>
        </authorList>
    </citation>
    <scope>NUCLEOTIDE SEQUENCE</scope>
    <source>
        <strain evidence="3">CCMP291</strain>
    </source>
</reference>
<feature type="domain" description="EF-hand" evidence="1">
    <location>
        <begin position="544"/>
        <end position="579"/>
    </location>
</feature>
<proteinExistence type="predicted"/>
<dbReference type="InterPro" id="IPR029058">
    <property type="entry name" value="AB_hydrolase_fold"/>
</dbReference>
<dbReference type="AlphaFoldDB" id="A0A0M0JJ25"/>
<organism evidence="2 3">
    <name type="scientific">Chrysochromulina tobinii</name>
    <dbReference type="NCBI Taxonomy" id="1460289"/>
    <lineage>
        <taxon>Eukaryota</taxon>
        <taxon>Haptista</taxon>
        <taxon>Haptophyta</taxon>
        <taxon>Prymnesiophyceae</taxon>
        <taxon>Prymnesiales</taxon>
        <taxon>Chrysochromulinaceae</taxon>
        <taxon>Chrysochromulina</taxon>
    </lineage>
</organism>
<dbReference type="SUPFAM" id="SSF53474">
    <property type="entry name" value="alpha/beta-Hydrolases"/>
    <property type="match status" value="1"/>
</dbReference>
<dbReference type="PROSITE" id="PS50222">
    <property type="entry name" value="EF_HAND_2"/>
    <property type="match status" value="1"/>
</dbReference>
<evidence type="ECO:0000259" key="1">
    <source>
        <dbReference type="PROSITE" id="PS50222"/>
    </source>
</evidence>
<sequence>MGCGASTSAGQNLGRTAKIYSHGDEVIIQRFESHDLAGSKLKIRQDNYGSPKKQYDVERAIFCAELCNHVYLGDSIWASARSQRLKTIRDSKNFSFPCRVNLGYYASEGNNLKGLLGVELLGPEFDSGDVTDDWQATVCHGYLTHDGVSMQAFLLHDPVEKVLYVVFRGTEVDANFQDVYTDLAGYTVAYEKVPGARCHAGFSKCWAALKSVCVESVTKAIDLLDIKRVTVTGHSLGGSIATMCALSLAHRVPKLQDQGPNGLSASGVFMSVFTFGQCVVGNSEYQKAYNKAVPVHWLHQNDKDLIPRLLVMTGLSGYKHVGTRIFLDEDSVIIGATPKGLKSEKGDGEGGDMEFITDHSMNNYTCLLHHALAVLAIPPETVELLRAAWTQAVEGQGPEVKARNRPLCYVRKLMKQPGVELELPVEGQDAHMRGETPNWKALHQGLEAAGIPEPVIRMWPTDWMLVAKMRGRNLNFGEFLSALFRLHFDPETARRDAHFAIAHLYSWFLQADANLDGLLSLAECEAALSASLSAASNDANKGTITAAQIEEEFHKYDVNADLGLSFQELLLWVKEQPAFGALLRSTSIYGKSSIPPPNNMTASCKDRPKFNCYIGPWISKSGAVLAKEGIYSSRATFTPEAVEAKVWFGVGEESFVYPEMREDEDGLASLKTKPDLAVCFSGGGFRACTNALGWARALHEMGIMPKARYLCSNSGGSWFNTAFSYQDCVSNSTFLGPAIPPEQLTLARCKNLAPGSFGKVIANAPFKKLLFLKALQDLVKVDIFGKEDPHEIRAWSKSVGDCFFEAYGLNDHDATYALAGAAAAKVSKMLGAKVKVHTACGSPVMPFPVIVGSIAAPNDPKCFYTCEFTPQYFGVPTADIADSPAMAHIGGVLVEPVGANSVPKGPPPADTVAGGAPVTVELESKGIVPLVQAAGISSGYIAQMMADPSKKRMWEALGCEELHYWAGKDFVSKGRPFADGGSLDNLAIFPALRRGTRLLLVCQSASSPIQDDAASWAAWAYDVAGYFGAIPEGKGPKMGQGEMAAGLVNKICQVFEPARHTELHAALLAKQKAGDPVAARLKGLKVLANPTQGIVGGYEVEVLFVVTCKPMAFVNALPKETKEWLDDEKRSEKCPFVSTMKLDYDEELVAVLSQMATHVMKALEPEVKALLAS</sequence>
<comment type="caution">
    <text evidence="2">The sequence shown here is derived from an EMBL/GenBank/DDBJ whole genome shotgun (WGS) entry which is preliminary data.</text>
</comment>
<dbReference type="CDD" id="cd00519">
    <property type="entry name" value="Lipase_3"/>
    <property type="match status" value="1"/>
</dbReference>
<dbReference type="Pfam" id="PF01764">
    <property type="entry name" value="Lipase_3"/>
    <property type="match status" value="1"/>
</dbReference>
<dbReference type="InterPro" id="IPR016035">
    <property type="entry name" value="Acyl_Trfase/lysoPLipase"/>
</dbReference>
<dbReference type="InterPro" id="IPR002048">
    <property type="entry name" value="EF_hand_dom"/>
</dbReference>
<dbReference type="GO" id="GO:0005509">
    <property type="term" value="F:calcium ion binding"/>
    <property type="evidence" value="ECO:0007669"/>
    <property type="project" value="InterPro"/>
</dbReference>
<dbReference type="SUPFAM" id="SSF47473">
    <property type="entry name" value="EF-hand"/>
    <property type="match status" value="1"/>
</dbReference>
<dbReference type="PANTHER" id="PTHR45856:SF11">
    <property type="entry name" value="FUNGAL LIPASE-LIKE DOMAIN-CONTAINING PROTEIN"/>
    <property type="match status" value="1"/>
</dbReference>
<keyword evidence="3" id="KW-1185">Reference proteome</keyword>
<protein>
    <submittedName>
        <fullName evidence="2">Lipase domain protein</fullName>
    </submittedName>
</protein>
<accession>A0A0M0JJ25</accession>
<dbReference type="GO" id="GO:0006629">
    <property type="term" value="P:lipid metabolic process"/>
    <property type="evidence" value="ECO:0007669"/>
    <property type="project" value="InterPro"/>
</dbReference>